<keyword evidence="1" id="KW-0711">Selenium</keyword>
<evidence type="ECO:0000259" key="2">
    <source>
        <dbReference type="PROSITE" id="PS50206"/>
    </source>
</evidence>
<evidence type="ECO:0000313" key="3">
    <source>
        <dbReference type="EMBL" id="WRO22333.1"/>
    </source>
</evidence>
<dbReference type="PANTHER" id="PTHR30401:SF0">
    <property type="entry name" value="TRNA 2-SELENOURIDINE SYNTHASE"/>
    <property type="match status" value="1"/>
</dbReference>
<protein>
    <submittedName>
        <fullName evidence="3">tRNA 2-selenouridine(34) synthase MnmH</fullName>
        <ecNumber evidence="3">2.5.1.-</ecNumber>
    </submittedName>
</protein>
<evidence type="ECO:0000256" key="1">
    <source>
        <dbReference type="ARBA" id="ARBA00023266"/>
    </source>
</evidence>
<dbReference type="SUPFAM" id="SSF52540">
    <property type="entry name" value="P-loop containing nucleoside triphosphate hydrolases"/>
    <property type="match status" value="1"/>
</dbReference>
<dbReference type="PANTHER" id="PTHR30401">
    <property type="entry name" value="TRNA 2-SELENOURIDINE SYNTHASE"/>
    <property type="match status" value="1"/>
</dbReference>
<dbReference type="GO" id="GO:0002098">
    <property type="term" value="P:tRNA wobble uridine modification"/>
    <property type="evidence" value="ECO:0007669"/>
    <property type="project" value="InterPro"/>
</dbReference>
<dbReference type="InterPro" id="IPR001307">
    <property type="entry name" value="Thiosulphate_STrfase_CS"/>
</dbReference>
<evidence type="ECO:0000313" key="4">
    <source>
        <dbReference type="Proteomes" id="UP001329915"/>
    </source>
</evidence>
<dbReference type="PROSITE" id="PS00380">
    <property type="entry name" value="RHODANESE_1"/>
    <property type="match status" value="1"/>
</dbReference>
<feature type="domain" description="Rhodanese" evidence="2">
    <location>
        <begin position="10"/>
        <end position="131"/>
    </location>
</feature>
<dbReference type="EC" id="2.5.1.-" evidence="3"/>
<reference evidence="3 4" key="1">
    <citation type="submission" date="2023-04" db="EMBL/GenBank/DDBJ databases">
        <authorList>
            <person name="Hsu D."/>
        </authorList>
    </citation>
    <scope>NUCLEOTIDE SEQUENCE [LARGE SCALE GENOMIC DNA]</scope>
    <source>
        <strain evidence="3 4">MK1</strain>
    </source>
</reference>
<dbReference type="Gene3D" id="3.40.250.10">
    <property type="entry name" value="Rhodanese-like domain"/>
    <property type="match status" value="1"/>
</dbReference>
<dbReference type="Pfam" id="PF00581">
    <property type="entry name" value="Rhodanese"/>
    <property type="match status" value="1"/>
</dbReference>
<name>A0AAU0UST5_9FIRM</name>
<dbReference type="Proteomes" id="UP001329915">
    <property type="component" value="Chromosome"/>
</dbReference>
<keyword evidence="4" id="KW-1185">Reference proteome</keyword>
<dbReference type="Pfam" id="PF26341">
    <property type="entry name" value="AAA_SelU"/>
    <property type="match status" value="1"/>
</dbReference>
<dbReference type="GO" id="GO:0043828">
    <property type="term" value="F:tRNA 2-selenouridine synthase activity"/>
    <property type="evidence" value="ECO:0007669"/>
    <property type="project" value="InterPro"/>
</dbReference>
<dbReference type="NCBIfam" id="NF008750">
    <property type="entry name" value="PRK11784.1-2"/>
    <property type="match status" value="1"/>
</dbReference>
<sequence>MKEITVEDALESHHIYVDLRSPSEYAEDHLPGAVNLPLFNDEERAKVGTVYKQEGSLQAKRLGLEFVSLKLPRLIKEISDQTKGGPVVIYCWRGGLRSKSVSNVLEIMGVPTRRLQGGYKAFRRHVNNYFQETIPYKMVVIHGFTGTGKTDIIKILQSMDYPAIDLEGLANNRGSVFGEVGLGEQPAQKHFETRIFSQLTEIPVGSTIVVEGESKRIGKNFIPESFFNAMKKGKKIMVQDDINNRVKRIISEYSKDTQENRDALIHSLSFLTKRIGKSKVEQLTEMVIAGNYAPVVEYLLNNYYDPLYAHPFNKSDEFDIIINGANPVFAANDVLRYLNYQ</sequence>
<dbReference type="EMBL" id="CP121694">
    <property type="protein sequence ID" value="WRO22333.1"/>
    <property type="molecule type" value="Genomic_DNA"/>
</dbReference>
<keyword evidence="3" id="KW-0808">Transferase</keyword>
<dbReference type="NCBIfam" id="NF008752">
    <property type="entry name" value="PRK11784.1-4"/>
    <property type="match status" value="1"/>
</dbReference>
<accession>A0AAU0UST5</accession>
<dbReference type="InterPro" id="IPR036873">
    <property type="entry name" value="Rhodanese-like_dom_sf"/>
</dbReference>
<dbReference type="InterPro" id="IPR017582">
    <property type="entry name" value="SelU"/>
</dbReference>
<dbReference type="AlphaFoldDB" id="A0AAU0UST5"/>
<organism evidence="3 4">
    <name type="scientific">Metallumcola ferriviriculae</name>
    <dbReference type="NCBI Taxonomy" id="3039180"/>
    <lineage>
        <taxon>Bacteria</taxon>
        <taxon>Bacillati</taxon>
        <taxon>Bacillota</taxon>
        <taxon>Clostridia</taxon>
        <taxon>Neomoorellales</taxon>
        <taxon>Desulfitibacteraceae</taxon>
        <taxon>Metallumcola</taxon>
    </lineage>
</organism>
<dbReference type="InterPro" id="IPR058840">
    <property type="entry name" value="AAA_SelU"/>
</dbReference>
<dbReference type="RefSeq" id="WP_366921746.1">
    <property type="nucleotide sequence ID" value="NZ_CP121694.1"/>
</dbReference>
<dbReference type="NCBIfam" id="TIGR03167">
    <property type="entry name" value="tRNA_sel_U_synt"/>
    <property type="match status" value="1"/>
</dbReference>
<dbReference type="InterPro" id="IPR001763">
    <property type="entry name" value="Rhodanese-like_dom"/>
</dbReference>
<dbReference type="Gene3D" id="3.40.50.300">
    <property type="entry name" value="P-loop containing nucleotide triphosphate hydrolases"/>
    <property type="match status" value="1"/>
</dbReference>
<dbReference type="SUPFAM" id="SSF52821">
    <property type="entry name" value="Rhodanese/Cell cycle control phosphatase"/>
    <property type="match status" value="1"/>
</dbReference>
<dbReference type="PROSITE" id="PS50206">
    <property type="entry name" value="RHODANESE_3"/>
    <property type="match status" value="1"/>
</dbReference>
<proteinExistence type="predicted"/>
<dbReference type="KEGG" id="dbc:MFMK1_002162"/>
<dbReference type="GO" id="GO:0004792">
    <property type="term" value="F:thiosulfate-cyanide sulfurtransferase activity"/>
    <property type="evidence" value="ECO:0007669"/>
    <property type="project" value="InterPro"/>
</dbReference>
<gene>
    <name evidence="3" type="primary">mnmH</name>
    <name evidence="3" type="ORF">MFMK1_002162</name>
</gene>
<dbReference type="SMART" id="SM00450">
    <property type="entry name" value="RHOD"/>
    <property type="match status" value="1"/>
</dbReference>
<dbReference type="InterPro" id="IPR027417">
    <property type="entry name" value="P-loop_NTPase"/>
</dbReference>